<dbReference type="PANTHER" id="PTHR14273:SF0">
    <property type="entry name" value="LYR MOTIF-CONTAINING PROTEIN 1"/>
    <property type="match status" value="1"/>
</dbReference>
<feature type="non-terminal residue" evidence="3">
    <location>
        <position position="1"/>
    </location>
</feature>
<organism evidence="3">
    <name type="scientific">Ixodes ricinus</name>
    <name type="common">Common tick</name>
    <name type="synonym">Acarus ricinus</name>
    <dbReference type="NCBI Taxonomy" id="34613"/>
    <lineage>
        <taxon>Eukaryota</taxon>
        <taxon>Metazoa</taxon>
        <taxon>Ecdysozoa</taxon>
        <taxon>Arthropoda</taxon>
        <taxon>Chelicerata</taxon>
        <taxon>Arachnida</taxon>
        <taxon>Acari</taxon>
        <taxon>Parasitiformes</taxon>
        <taxon>Ixodida</taxon>
        <taxon>Ixodoidea</taxon>
        <taxon>Ixodidae</taxon>
        <taxon>Ixodinae</taxon>
        <taxon>Ixodes</taxon>
    </lineage>
</organism>
<proteinExistence type="evidence at transcript level"/>
<evidence type="ECO:0000256" key="1">
    <source>
        <dbReference type="ARBA" id="ARBA00009508"/>
    </source>
</evidence>
<sequence>ETPTHSRRINAECPLTDRSYGGVKSKTRHSNRRLPRALLRRIPFELCICEFPMFAVTMLRRDVLRLYKQMLRTGRTWAAQNPEKTEEEQFYIISETRELFRKNKSETNEETIKECLREGQARLDLALHYGNPYPRPVNVATTGLTPCQARNLKTQQKLWKQSRPVYMRSIDIETQQNPPAVKTTAKKEVMMGSPDCAMHHATRPHESQGTSWRCMVCGAAGN</sequence>
<dbReference type="PANTHER" id="PTHR14273">
    <property type="entry name" value="LYR MOTIF-CONTAINING PROTEIN 1"/>
    <property type="match status" value="1"/>
</dbReference>
<accession>A0A0K8RQN6</accession>
<dbReference type="InterPro" id="IPR045294">
    <property type="entry name" value="Complex1_LYR_LYRM1"/>
</dbReference>
<evidence type="ECO:0000313" key="3">
    <source>
        <dbReference type="EMBL" id="JAA73345.1"/>
    </source>
</evidence>
<reference evidence="3" key="1">
    <citation type="submission" date="2012-12" db="EMBL/GenBank/DDBJ databases">
        <title>Identification and characterization of a phenylalanine ammonia-lyase gene family in Isatis indigotica Fort.</title>
        <authorList>
            <person name="Liu Q."/>
            <person name="Chen J."/>
            <person name="Zhou X."/>
            <person name="Di P."/>
            <person name="Xiao Y."/>
            <person name="Xuan H."/>
            <person name="Zhang L."/>
            <person name="Chen W."/>
        </authorList>
    </citation>
    <scope>NUCLEOTIDE SEQUENCE</scope>
    <source>
        <tissue evidence="3">Salivary gland</tissue>
    </source>
</reference>
<evidence type="ECO:0000259" key="2">
    <source>
        <dbReference type="Pfam" id="PF05347"/>
    </source>
</evidence>
<name>A0A0K8RQN6_IXORI</name>
<comment type="similarity">
    <text evidence="1">Belongs to the complex I LYR family.</text>
</comment>
<protein>
    <recommendedName>
        <fullName evidence="2">Complex 1 LYR protein domain-containing protein</fullName>
    </recommendedName>
</protein>
<dbReference type="InterPro" id="IPR008011">
    <property type="entry name" value="Complex1_LYR_dom"/>
</dbReference>
<feature type="domain" description="Complex 1 LYR protein" evidence="2">
    <location>
        <begin position="61"/>
        <end position="124"/>
    </location>
</feature>
<dbReference type="EMBL" id="GADI01000463">
    <property type="protein sequence ID" value="JAA73345.1"/>
    <property type="molecule type" value="mRNA"/>
</dbReference>
<dbReference type="AlphaFoldDB" id="A0A0K8RQN6"/>
<dbReference type="CDD" id="cd20261">
    <property type="entry name" value="Complex1_LYR_LYRM1"/>
    <property type="match status" value="1"/>
</dbReference>
<dbReference type="Pfam" id="PF05347">
    <property type="entry name" value="Complex1_LYR"/>
    <property type="match status" value="1"/>
</dbReference>
<dbReference type="GO" id="GO:0005739">
    <property type="term" value="C:mitochondrion"/>
    <property type="evidence" value="ECO:0007669"/>
    <property type="project" value="TreeGrafter"/>
</dbReference>
<dbReference type="InterPro" id="IPR040330">
    <property type="entry name" value="LYRM1"/>
</dbReference>